<protein>
    <submittedName>
        <fullName evidence="1">Uncharacterized protein</fullName>
    </submittedName>
</protein>
<name>X1SBU9_9ZZZZ</name>
<reference evidence="1" key="1">
    <citation type="journal article" date="2014" name="Front. Microbiol.">
        <title>High frequency of phylogenetically diverse reductive dehalogenase-homologous genes in deep subseafloor sedimentary metagenomes.</title>
        <authorList>
            <person name="Kawai M."/>
            <person name="Futagami T."/>
            <person name="Toyoda A."/>
            <person name="Takaki Y."/>
            <person name="Nishi S."/>
            <person name="Hori S."/>
            <person name="Arai W."/>
            <person name="Tsubouchi T."/>
            <person name="Morono Y."/>
            <person name="Uchiyama I."/>
            <person name="Ito T."/>
            <person name="Fujiyama A."/>
            <person name="Inagaki F."/>
            <person name="Takami H."/>
        </authorList>
    </citation>
    <scope>NUCLEOTIDE SEQUENCE</scope>
    <source>
        <strain evidence="1">Expedition CK06-06</strain>
    </source>
</reference>
<organism evidence="1">
    <name type="scientific">marine sediment metagenome</name>
    <dbReference type="NCBI Taxonomy" id="412755"/>
    <lineage>
        <taxon>unclassified sequences</taxon>
        <taxon>metagenomes</taxon>
        <taxon>ecological metagenomes</taxon>
    </lineage>
</organism>
<gene>
    <name evidence="1" type="ORF">S12H4_20592</name>
</gene>
<comment type="caution">
    <text evidence="1">The sequence shown here is derived from an EMBL/GenBank/DDBJ whole genome shotgun (WGS) entry which is preliminary data.</text>
</comment>
<evidence type="ECO:0000313" key="1">
    <source>
        <dbReference type="EMBL" id="GAI76586.1"/>
    </source>
</evidence>
<accession>X1SBU9</accession>
<dbReference type="EMBL" id="BARW01010463">
    <property type="protein sequence ID" value="GAI76586.1"/>
    <property type="molecule type" value="Genomic_DNA"/>
</dbReference>
<sequence>MMKKKKEKKRTIEPCGTMIDIKKILPAKPFLTVLHIFDKFR</sequence>
<dbReference type="AlphaFoldDB" id="X1SBU9"/>
<proteinExistence type="predicted"/>